<proteinExistence type="predicted"/>
<protein>
    <submittedName>
        <fullName evidence="1">Uncharacterized protein</fullName>
    </submittedName>
</protein>
<sequence>MCLVSRGKKILTLLFVVQDCMVSPLSLAFEFQGSSRSY</sequence>
<dbReference type="AlphaFoldDB" id="A0A0A9G755"/>
<reference evidence="1" key="2">
    <citation type="journal article" date="2015" name="Data Brief">
        <title>Shoot transcriptome of the giant reed, Arundo donax.</title>
        <authorList>
            <person name="Barrero R.A."/>
            <person name="Guerrero F.D."/>
            <person name="Moolhuijzen P."/>
            <person name="Goolsby J.A."/>
            <person name="Tidwell J."/>
            <person name="Bellgard S.E."/>
            <person name="Bellgard M.I."/>
        </authorList>
    </citation>
    <scope>NUCLEOTIDE SEQUENCE</scope>
    <source>
        <tissue evidence="1">Shoot tissue taken approximately 20 cm above the soil surface</tissue>
    </source>
</reference>
<name>A0A0A9G755_ARUDO</name>
<organism evidence="1">
    <name type="scientific">Arundo donax</name>
    <name type="common">Giant reed</name>
    <name type="synonym">Donax arundinaceus</name>
    <dbReference type="NCBI Taxonomy" id="35708"/>
    <lineage>
        <taxon>Eukaryota</taxon>
        <taxon>Viridiplantae</taxon>
        <taxon>Streptophyta</taxon>
        <taxon>Embryophyta</taxon>
        <taxon>Tracheophyta</taxon>
        <taxon>Spermatophyta</taxon>
        <taxon>Magnoliopsida</taxon>
        <taxon>Liliopsida</taxon>
        <taxon>Poales</taxon>
        <taxon>Poaceae</taxon>
        <taxon>PACMAD clade</taxon>
        <taxon>Arundinoideae</taxon>
        <taxon>Arundineae</taxon>
        <taxon>Arundo</taxon>
    </lineage>
</organism>
<evidence type="ECO:0000313" key="1">
    <source>
        <dbReference type="EMBL" id="JAE16488.1"/>
    </source>
</evidence>
<accession>A0A0A9G755</accession>
<reference evidence="1" key="1">
    <citation type="submission" date="2014-09" db="EMBL/GenBank/DDBJ databases">
        <authorList>
            <person name="Magalhaes I.L.F."/>
            <person name="Oliveira U."/>
            <person name="Santos F.R."/>
            <person name="Vidigal T.H.D.A."/>
            <person name="Brescovit A.D."/>
            <person name="Santos A.J."/>
        </authorList>
    </citation>
    <scope>NUCLEOTIDE SEQUENCE</scope>
    <source>
        <tissue evidence="1">Shoot tissue taken approximately 20 cm above the soil surface</tissue>
    </source>
</reference>
<dbReference type="EMBL" id="GBRH01181408">
    <property type="protein sequence ID" value="JAE16488.1"/>
    <property type="molecule type" value="Transcribed_RNA"/>
</dbReference>